<protein>
    <recommendedName>
        <fullName evidence="1">Carrier domain-containing protein</fullName>
    </recommendedName>
</protein>
<evidence type="ECO:0000259" key="1">
    <source>
        <dbReference type="PROSITE" id="PS50075"/>
    </source>
</evidence>
<gene>
    <name evidence="2" type="ORF">DTL42_23420</name>
</gene>
<accession>A0A368KNH7</accession>
<proteinExistence type="predicted"/>
<dbReference type="Pfam" id="PF00550">
    <property type="entry name" value="PP-binding"/>
    <property type="match status" value="1"/>
</dbReference>
<dbReference type="SUPFAM" id="SSF47336">
    <property type="entry name" value="ACP-like"/>
    <property type="match status" value="1"/>
</dbReference>
<dbReference type="InterPro" id="IPR036736">
    <property type="entry name" value="ACP-like_sf"/>
</dbReference>
<sequence>MLFDIKCGTTKICGGVGMTISSRTPEGQPGCCPVCQARVVIEPSVLTGDAPCPACGHLLWFVQTAEQTHCFEAESSTAKRQRVFDLIAQQLGVVPERLINSPEMLRDIEADSLDMVELSMELEEELAGNWTDEPDGV</sequence>
<name>A0A368KNH7_9BACT</name>
<evidence type="ECO:0000313" key="3">
    <source>
        <dbReference type="Proteomes" id="UP000253562"/>
    </source>
</evidence>
<dbReference type="EMBL" id="QPEX01000045">
    <property type="protein sequence ID" value="RCS41503.1"/>
    <property type="molecule type" value="Genomic_DNA"/>
</dbReference>
<dbReference type="AlphaFoldDB" id="A0A368KNH7"/>
<reference evidence="2 3" key="1">
    <citation type="submission" date="2018-07" db="EMBL/GenBank/DDBJ databases">
        <title>Comparative genomes isolates from brazilian mangrove.</title>
        <authorList>
            <person name="De Araujo J.E."/>
            <person name="Taketani R.G."/>
            <person name="Silva M.C.P."/>
            <person name="Lourenco M.V."/>
            <person name="Oliveira V.M."/>
            <person name="Andreote F.D."/>
        </authorList>
    </citation>
    <scope>NUCLEOTIDE SEQUENCE [LARGE SCALE GENOMIC DNA]</scope>
    <source>
        <strain evidence="2 3">HEX PRIS-MGV</strain>
    </source>
</reference>
<dbReference type="InterPro" id="IPR009081">
    <property type="entry name" value="PP-bd_ACP"/>
</dbReference>
<dbReference type="PROSITE" id="PS50075">
    <property type="entry name" value="CARRIER"/>
    <property type="match status" value="1"/>
</dbReference>
<comment type="caution">
    <text evidence="2">The sequence shown here is derived from an EMBL/GenBank/DDBJ whole genome shotgun (WGS) entry which is preliminary data.</text>
</comment>
<organism evidence="2 3">
    <name type="scientific">Bremerella cremea</name>
    <dbReference type="NCBI Taxonomy" id="1031537"/>
    <lineage>
        <taxon>Bacteria</taxon>
        <taxon>Pseudomonadati</taxon>
        <taxon>Planctomycetota</taxon>
        <taxon>Planctomycetia</taxon>
        <taxon>Pirellulales</taxon>
        <taxon>Pirellulaceae</taxon>
        <taxon>Bremerella</taxon>
    </lineage>
</organism>
<dbReference type="Gene3D" id="1.10.1200.10">
    <property type="entry name" value="ACP-like"/>
    <property type="match status" value="1"/>
</dbReference>
<feature type="domain" description="Carrier" evidence="1">
    <location>
        <begin position="77"/>
        <end position="137"/>
    </location>
</feature>
<evidence type="ECO:0000313" key="2">
    <source>
        <dbReference type="EMBL" id="RCS41503.1"/>
    </source>
</evidence>
<dbReference type="Proteomes" id="UP000253562">
    <property type="component" value="Unassembled WGS sequence"/>
</dbReference>